<organism evidence="3 4">
    <name type="scientific">Legionella worsleiensis</name>
    <dbReference type="NCBI Taxonomy" id="45076"/>
    <lineage>
        <taxon>Bacteria</taxon>
        <taxon>Pseudomonadati</taxon>
        <taxon>Pseudomonadota</taxon>
        <taxon>Gammaproteobacteria</taxon>
        <taxon>Legionellales</taxon>
        <taxon>Legionellaceae</taxon>
        <taxon>Legionella</taxon>
    </lineage>
</organism>
<proteinExistence type="inferred from homology"/>
<dbReference type="PANTHER" id="PTHR38036:SF1">
    <property type="entry name" value="UPF0250 PROTEIN YBED"/>
    <property type="match status" value="1"/>
</dbReference>
<dbReference type="PANTHER" id="PTHR38036">
    <property type="entry name" value="UPF0250 PROTEIN YBED"/>
    <property type="match status" value="1"/>
</dbReference>
<evidence type="ECO:0000256" key="2">
    <source>
        <dbReference type="HAMAP-Rule" id="MF_00659"/>
    </source>
</evidence>
<gene>
    <name evidence="3" type="ORF">Lwor_0636</name>
</gene>
<evidence type="ECO:0000256" key="1">
    <source>
        <dbReference type="ARBA" id="ARBA00008460"/>
    </source>
</evidence>
<keyword evidence="4" id="KW-1185">Reference proteome</keyword>
<dbReference type="AlphaFoldDB" id="A0A0W1AJ07"/>
<dbReference type="InterPro" id="IPR007454">
    <property type="entry name" value="UPF0250_YbeD-like"/>
</dbReference>
<dbReference type="GO" id="GO:0005829">
    <property type="term" value="C:cytosol"/>
    <property type="evidence" value="ECO:0007669"/>
    <property type="project" value="TreeGrafter"/>
</dbReference>
<dbReference type="RefSeq" id="WP_058492473.1">
    <property type="nucleotide sequence ID" value="NZ_CBCRUR010000010.1"/>
</dbReference>
<dbReference type="Proteomes" id="UP000054662">
    <property type="component" value="Unassembled WGS sequence"/>
</dbReference>
<protein>
    <recommendedName>
        <fullName evidence="2">UPF0250 protein Lwor_0636</fullName>
    </recommendedName>
</protein>
<dbReference type="SUPFAM" id="SSF117991">
    <property type="entry name" value="YbeD/HP0495-like"/>
    <property type="match status" value="1"/>
</dbReference>
<dbReference type="InterPro" id="IPR027471">
    <property type="entry name" value="YbeD-like_sf"/>
</dbReference>
<evidence type="ECO:0000313" key="3">
    <source>
        <dbReference type="EMBL" id="KTD81359.1"/>
    </source>
</evidence>
<dbReference type="Pfam" id="PF04359">
    <property type="entry name" value="DUF493"/>
    <property type="match status" value="1"/>
</dbReference>
<evidence type="ECO:0000313" key="4">
    <source>
        <dbReference type="Proteomes" id="UP000054662"/>
    </source>
</evidence>
<dbReference type="OrthoDB" id="9793424at2"/>
<dbReference type="PATRIC" id="fig|45076.6.peg.700"/>
<reference evidence="3 4" key="1">
    <citation type="submission" date="2015-11" db="EMBL/GenBank/DDBJ databases">
        <title>Genomic analysis of 38 Legionella species identifies large and diverse effector repertoires.</title>
        <authorList>
            <person name="Burstein D."/>
            <person name="Amaro F."/>
            <person name="Zusman T."/>
            <person name="Lifshitz Z."/>
            <person name="Cohen O."/>
            <person name="Gilbert J.A."/>
            <person name="Pupko T."/>
            <person name="Shuman H.A."/>
            <person name="Segal G."/>
        </authorList>
    </citation>
    <scope>NUCLEOTIDE SEQUENCE [LARGE SCALE GENOMIC DNA]</scope>
    <source>
        <strain evidence="3 4">ATCC 49508</strain>
    </source>
</reference>
<dbReference type="Gene3D" id="3.30.70.260">
    <property type="match status" value="1"/>
</dbReference>
<comment type="caution">
    <text evidence="3">The sequence shown here is derived from an EMBL/GenBank/DDBJ whole genome shotgun (WGS) entry which is preliminary data.</text>
</comment>
<name>A0A0W1AJ07_9GAMM</name>
<comment type="similarity">
    <text evidence="1 2">Belongs to the UPF0250 family.</text>
</comment>
<dbReference type="HAMAP" id="MF_00659">
    <property type="entry name" value="UPF0250"/>
    <property type="match status" value="1"/>
</dbReference>
<dbReference type="STRING" id="45076.Lwor_0636"/>
<accession>A0A0W1AJ07</accession>
<sequence>MTNKSIIEFPCDFPVKIIGINSDVFLEEIKTIVNVHFPAFDHKNLTHKVSEKSSYLAITVTVCATNQEMLDSFYQDLTKHPHVKMVL</sequence>
<dbReference type="EMBL" id="LNZC01000005">
    <property type="protein sequence ID" value="KTD81359.1"/>
    <property type="molecule type" value="Genomic_DNA"/>
</dbReference>